<evidence type="ECO:0000256" key="1">
    <source>
        <dbReference type="ARBA" id="ARBA00004413"/>
    </source>
</evidence>
<dbReference type="PANTHER" id="PTHR38786:SF1">
    <property type="entry name" value="FLAGELLAR FLIJ PROTEIN"/>
    <property type="match status" value="1"/>
</dbReference>
<feature type="compositionally biased region" description="Basic and acidic residues" evidence="11">
    <location>
        <begin position="121"/>
        <end position="138"/>
    </location>
</feature>
<keyword evidence="4" id="KW-0813">Transport</keyword>
<dbReference type="Gene3D" id="1.10.287.1700">
    <property type="match status" value="1"/>
</dbReference>
<accession>A0A1I4NPF3</accession>
<dbReference type="NCBIfam" id="TIGR02473">
    <property type="entry name" value="flagell_FliJ"/>
    <property type="match status" value="1"/>
</dbReference>
<sequence length="147" mass="17828">MLRSKRLEVVLTLEERREKAALEKLAEARQGWERHRQRLDELRSYHADYREQIRRGQQGVVQVRQLQGWQAFIAQLDQVIAQAERQLEQAARVMEESRKVWLLAYERRRGMDKYIVRCREQEQRTQEAKEQKQLDDAASRMLTRRRP</sequence>
<evidence type="ECO:0000256" key="4">
    <source>
        <dbReference type="ARBA" id="ARBA00022448"/>
    </source>
</evidence>
<dbReference type="GO" id="GO:0015031">
    <property type="term" value="P:protein transport"/>
    <property type="evidence" value="ECO:0007669"/>
    <property type="project" value="UniProtKB-KW"/>
</dbReference>
<evidence type="ECO:0000256" key="11">
    <source>
        <dbReference type="SAM" id="MobiDB-lite"/>
    </source>
</evidence>
<dbReference type="GO" id="GO:0005886">
    <property type="term" value="C:plasma membrane"/>
    <property type="evidence" value="ECO:0007669"/>
    <property type="project" value="UniProtKB-SubCell"/>
</dbReference>
<name>A0A1I4NPF3_9GAMM</name>
<keyword evidence="12" id="KW-0969">Cilium</keyword>
<evidence type="ECO:0000313" key="12">
    <source>
        <dbReference type="EMBL" id="SFM17033.1"/>
    </source>
</evidence>
<dbReference type="RefSeq" id="WP_092021314.1">
    <property type="nucleotide sequence ID" value="NZ_FOUE01000002.1"/>
</dbReference>
<keyword evidence="7" id="KW-1005">Bacterial flagellum biogenesis</keyword>
<evidence type="ECO:0000256" key="3">
    <source>
        <dbReference type="ARBA" id="ARBA00020392"/>
    </source>
</evidence>
<keyword evidence="10" id="KW-1006">Bacterial flagellum protein export</keyword>
<keyword evidence="12" id="KW-0282">Flagellum</keyword>
<dbReference type="InterPro" id="IPR053716">
    <property type="entry name" value="Flag_assembly_chemotaxis_eff"/>
</dbReference>
<evidence type="ECO:0000256" key="6">
    <source>
        <dbReference type="ARBA" id="ARBA00022500"/>
    </source>
</evidence>
<dbReference type="Proteomes" id="UP000198519">
    <property type="component" value="Unassembled WGS sequence"/>
</dbReference>
<dbReference type="GO" id="GO:0071973">
    <property type="term" value="P:bacterial-type flagellum-dependent cell motility"/>
    <property type="evidence" value="ECO:0007669"/>
    <property type="project" value="InterPro"/>
</dbReference>
<keyword evidence="12" id="KW-0966">Cell projection</keyword>
<keyword evidence="6" id="KW-0145">Chemotaxis</keyword>
<dbReference type="PANTHER" id="PTHR38786">
    <property type="entry name" value="FLAGELLAR FLIJ PROTEIN"/>
    <property type="match status" value="1"/>
</dbReference>
<dbReference type="OrthoDB" id="6465096at2"/>
<reference evidence="13" key="1">
    <citation type="submission" date="2016-10" db="EMBL/GenBank/DDBJ databases">
        <authorList>
            <person name="Varghese N."/>
            <person name="Submissions S."/>
        </authorList>
    </citation>
    <scope>NUCLEOTIDE SEQUENCE [LARGE SCALE GENOMIC DNA]</scope>
    <source>
        <strain evidence="13">CGMCC 1.7061</strain>
    </source>
</reference>
<comment type="similarity">
    <text evidence="2">Belongs to the FliJ family.</text>
</comment>
<evidence type="ECO:0000256" key="8">
    <source>
        <dbReference type="ARBA" id="ARBA00022927"/>
    </source>
</evidence>
<dbReference type="AlphaFoldDB" id="A0A1I4NPF3"/>
<proteinExistence type="inferred from homology"/>
<gene>
    <name evidence="12" type="ORF">SAMN04487963_1520</name>
</gene>
<dbReference type="GO" id="GO:0009288">
    <property type="term" value="C:bacterial-type flagellum"/>
    <property type="evidence" value="ECO:0007669"/>
    <property type="project" value="InterPro"/>
</dbReference>
<dbReference type="STRING" id="488535.SAMN04487963_1520"/>
<dbReference type="InterPro" id="IPR012823">
    <property type="entry name" value="Flagell_FliJ"/>
</dbReference>
<evidence type="ECO:0000256" key="9">
    <source>
        <dbReference type="ARBA" id="ARBA00023136"/>
    </source>
</evidence>
<organism evidence="12 13">
    <name type="scientific">Marinobacter zhejiangensis</name>
    <dbReference type="NCBI Taxonomy" id="488535"/>
    <lineage>
        <taxon>Bacteria</taxon>
        <taxon>Pseudomonadati</taxon>
        <taxon>Pseudomonadota</taxon>
        <taxon>Gammaproteobacteria</taxon>
        <taxon>Pseudomonadales</taxon>
        <taxon>Marinobacteraceae</taxon>
        <taxon>Marinobacter</taxon>
    </lineage>
</organism>
<evidence type="ECO:0000256" key="2">
    <source>
        <dbReference type="ARBA" id="ARBA00010004"/>
    </source>
</evidence>
<evidence type="ECO:0000256" key="7">
    <source>
        <dbReference type="ARBA" id="ARBA00022795"/>
    </source>
</evidence>
<dbReference type="Pfam" id="PF02050">
    <property type="entry name" value="FliJ"/>
    <property type="match status" value="1"/>
</dbReference>
<dbReference type="GO" id="GO:0006935">
    <property type="term" value="P:chemotaxis"/>
    <property type="evidence" value="ECO:0007669"/>
    <property type="project" value="UniProtKB-KW"/>
</dbReference>
<feature type="region of interest" description="Disordered" evidence="11">
    <location>
        <begin position="121"/>
        <end position="147"/>
    </location>
</feature>
<keyword evidence="5" id="KW-1003">Cell membrane</keyword>
<keyword evidence="9" id="KW-0472">Membrane</keyword>
<evidence type="ECO:0000313" key="13">
    <source>
        <dbReference type="Proteomes" id="UP000198519"/>
    </source>
</evidence>
<protein>
    <recommendedName>
        <fullName evidence="3">Flagellar FliJ protein</fullName>
    </recommendedName>
</protein>
<keyword evidence="13" id="KW-1185">Reference proteome</keyword>
<evidence type="ECO:0000256" key="10">
    <source>
        <dbReference type="ARBA" id="ARBA00023225"/>
    </source>
</evidence>
<dbReference type="EMBL" id="FOUE01000002">
    <property type="protein sequence ID" value="SFM17033.1"/>
    <property type="molecule type" value="Genomic_DNA"/>
</dbReference>
<evidence type="ECO:0000256" key="5">
    <source>
        <dbReference type="ARBA" id="ARBA00022475"/>
    </source>
</evidence>
<dbReference type="InterPro" id="IPR052570">
    <property type="entry name" value="FliJ"/>
</dbReference>
<keyword evidence="8" id="KW-0653">Protein transport</keyword>
<dbReference type="GO" id="GO:0044781">
    <property type="term" value="P:bacterial-type flagellum organization"/>
    <property type="evidence" value="ECO:0007669"/>
    <property type="project" value="UniProtKB-KW"/>
</dbReference>
<comment type="subcellular location">
    <subcellularLocation>
        <location evidence="1">Cell membrane</location>
        <topology evidence="1">Peripheral membrane protein</topology>
        <orientation evidence="1">Cytoplasmic side</orientation>
    </subcellularLocation>
</comment>